<protein>
    <submittedName>
        <fullName evidence="1">Uncharacterized protein</fullName>
    </submittedName>
</protein>
<evidence type="ECO:0000313" key="1">
    <source>
        <dbReference type="EMBL" id="JAH13105.1"/>
    </source>
</evidence>
<proteinExistence type="predicted"/>
<organism evidence="1">
    <name type="scientific">Anguilla anguilla</name>
    <name type="common">European freshwater eel</name>
    <name type="synonym">Muraena anguilla</name>
    <dbReference type="NCBI Taxonomy" id="7936"/>
    <lineage>
        <taxon>Eukaryota</taxon>
        <taxon>Metazoa</taxon>
        <taxon>Chordata</taxon>
        <taxon>Craniata</taxon>
        <taxon>Vertebrata</taxon>
        <taxon>Euteleostomi</taxon>
        <taxon>Actinopterygii</taxon>
        <taxon>Neopterygii</taxon>
        <taxon>Teleostei</taxon>
        <taxon>Anguilliformes</taxon>
        <taxon>Anguillidae</taxon>
        <taxon>Anguilla</taxon>
    </lineage>
</organism>
<name>A0A0E9Q9T8_ANGAN</name>
<sequence>MGHSPENTGRTGFASTAFPSFSEICAVTY</sequence>
<reference evidence="1" key="2">
    <citation type="journal article" date="2015" name="Fish Shellfish Immunol.">
        <title>Early steps in the European eel (Anguilla anguilla)-Vibrio vulnificus interaction in the gills: Role of the RtxA13 toxin.</title>
        <authorList>
            <person name="Callol A."/>
            <person name="Pajuelo D."/>
            <person name="Ebbesson L."/>
            <person name="Teles M."/>
            <person name="MacKenzie S."/>
            <person name="Amaro C."/>
        </authorList>
    </citation>
    <scope>NUCLEOTIDE SEQUENCE</scope>
</reference>
<dbReference type="AlphaFoldDB" id="A0A0E9Q9T8"/>
<reference evidence="1" key="1">
    <citation type="submission" date="2014-11" db="EMBL/GenBank/DDBJ databases">
        <authorList>
            <person name="Amaro Gonzalez C."/>
        </authorList>
    </citation>
    <scope>NUCLEOTIDE SEQUENCE</scope>
</reference>
<accession>A0A0E9Q9T8</accession>
<dbReference type="EMBL" id="GBXM01095472">
    <property type="protein sequence ID" value="JAH13105.1"/>
    <property type="molecule type" value="Transcribed_RNA"/>
</dbReference>